<dbReference type="AlphaFoldDB" id="A8NEZ6"/>
<feature type="compositionally biased region" description="Low complexity" evidence="1">
    <location>
        <begin position="104"/>
        <end position="119"/>
    </location>
</feature>
<dbReference type="STRING" id="240176.A8NEZ6"/>
<dbReference type="KEGG" id="cci:CC1G_01235"/>
<dbReference type="InParanoid" id="A8NEZ6"/>
<dbReference type="OrthoDB" id="3268560at2759"/>
<sequence length="285" mass="30776">MSAIRHFIGALPAGRRSYSSFFSSKPGGGRYFNSAKAKSAVVAAKSSSKADSKPKDTSSTSTATTTANPNATNQDGMDSSANPTTRTVADAQVSSLPVTAAGRPPLSSSPSPPTGASSSEVEVKQQFVEPVEHSMHIHPVMSSKDFKLHQFFALHRPLLLLNNSPSLFTSGPSLESILSTSGQVQPRQESETQAQQPLSVFDDFPADASIDADAEAARQLARGLTLNKAGPAVAWEDTLKRLGLDPSRDPERVTMQEQMDKDWEDVQILLDSTKRKRRKKMKKHK</sequence>
<feature type="compositionally biased region" description="Polar residues" evidence="1">
    <location>
        <begin position="73"/>
        <end position="85"/>
    </location>
</feature>
<proteinExistence type="predicted"/>
<dbReference type="eggNOG" id="ENOG502SE4R">
    <property type="taxonomic scope" value="Eukaryota"/>
</dbReference>
<dbReference type="Proteomes" id="UP000001861">
    <property type="component" value="Unassembled WGS sequence"/>
</dbReference>
<feature type="region of interest" description="Disordered" evidence="1">
    <location>
        <begin position="42"/>
        <end position="85"/>
    </location>
</feature>
<feature type="compositionally biased region" description="Low complexity" evidence="1">
    <location>
        <begin position="57"/>
        <end position="72"/>
    </location>
</feature>
<protein>
    <submittedName>
        <fullName evidence="2">Uncharacterized protein</fullName>
    </submittedName>
</protein>
<feature type="region of interest" description="Disordered" evidence="1">
    <location>
        <begin position="99"/>
        <end position="123"/>
    </location>
</feature>
<organism evidence="2 3">
    <name type="scientific">Coprinopsis cinerea (strain Okayama-7 / 130 / ATCC MYA-4618 / FGSC 9003)</name>
    <name type="common">Inky cap fungus</name>
    <name type="synonym">Hormographiella aspergillata</name>
    <dbReference type="NCBI Taxonomy" id="240176"/>
    <lineage>
        <taxon>Eukaryota</taxon>
        <taxon>Fungi</taxon>
        <taxon>Dikarya</taxon>
        <taxon>Basidiomycota</taxon>
        <taxon>Agaricomycotina</taxon>
        <taxon>Agaricomycetes</taxon>
        <taxon>Agaricomycetidae</taxon>
        <taxon>Agaricales</taxon>
        <taxon>Agaricineae</taxon>
        <taxon>Psathyrellaceae</taxon>
        <taxon>Coprinopsis</taxon>
    </lineage>
</organism>
<reference evidence="2 3" key="1">
    <citation type="journal article" date="2010" name="Proc. Natl. Acad. Sci. U.S.A.">
        <title>Insights into evolution of multicellular fungi from the assembled chromosomes of the mushroom Coprinopsis cinerea (Coprinus cinereus).</title>
        <authorList>
            <person name="Stajich J.E."/>
            <person name="Wilke S.K."/>
            <person name="Ahren D."/>
            <person name="Au C.H."/>
            <person name="Birren B.W."/>
            <person name="Borodovsky M."/>
            <person name="Burns C."/>
            <person name="Canback B."/>
            <person name="Casselton L.A."/>
            <person name="Cheng C.K."/>
            <person name="Deng J."/>
            <person name="Dietrich F.S."/>
            <person name="Fargo D.C."/>
            <person name="Farman M.L."/>
            <person name="Gathman A.C."/>
            <person name="Goldberg J."/>
            <person name="Guigo R."/>
            <person name="Hoegger P.J."/>
            <person name="Hooker J.B."/>
            <person name="Huggins A."/>
            <person name="James T.Y."/>
            <person name="Kamada T."/>
            <person name="Kilaru S."/>
            <person name="Kodira C."/>
            <person name="Kues U."/>
            <person name="Kupfer D."/>
            <person name="Kwan H.S."/>
            <person name="Lomsadze A."/>
            <person name="Li W."/>
            <person name="Lilly W.W."/>
            <person name="Ma L.J."/>
            <person name="Mackey A.J."/>
            <person name="Manning G."/>
            <person name="Martin F."/>
            <person name="Muraguchi H."/>
            <person name="Natvig D.O."/>
            <person name="Palmerini H."/>
            <person name="Ramesh M.A."/>
            <person name="Rehmeyer C.J."/>
            <person name="Roe B.A."/>
            <person name="Shenoy N."/>
            <person name="Stanke M."/>
            <person name="Ter-Hovhannisyan V."/>
            <person name="Tunlid A."/>
            <person name="Velagapudi R."/>
            <person name="Vision T.J."/>
            <person name="Zeng Q."/>
            <person name="Zolan M.E."/>
            <person name="Pukkila P.J."/>
        </authorList>
    </citation>
    <scope>NUCLEOTIDE SEQUENCE [LARGE SCALE GENOMIC DNA]</scope>
    <source>
        <strain evidence="3">Okayama-7 / 130 / ATCC MYA-4618 / FGSC 9003</strain>
    </source>
</reference>
<comment type="caution">
    <text evidence="2">The sequence shown here is derived from an EMBL/GenBank/DDBJ whole genome shotgun (WGS) entry which is preliminary data.</text>
</comment>
<dbReference type="OMA" id="AMVVNRI"/>
<evidence type="ECO:0000313" key="3">
    <source>
        <dbReference type="Proteomes" id="UP000001861"/>
    </source>
</evidence>
<gene>
    <name evidence="2" type="ORF">CC1G_01235</name>
</gene>
<dbReference type="RefSeq" id="XP_001833173.2">
    <property type="nucleotide sequence ID" value="XM_001833121.2"/>
</dbReference>
<name>A8NEZ6_COPC7</name>
<evidence type="ECO:0000256" key="1">
    <source>
        <dbReference type="SAM" id="MobiDB-lite"/>
    </source>
</evidence>
<dbReference type="HOGENOM" id="CLU_069668_0_0_1"/>
<dbReference type="GeneID" id="6009667"/>
<dbReference type="EMBL" id="AACS02000002">
    <property type="protein sequence ID" value="EAU88862.2"/>
    <property type="molecule type" value="Genomic_DNA"/>
</dbReference>
<keyword evidence="3" id="KW-1185">Reference proteome</keyword>
<dbReference type="VEuPathDB" id="FungiDB:CC1G_01235"/>
<evidence type="ECO:0000313" key="2">
    <source>
        <dbReference type="EMBL" id="EAU88862.2"/>
    </source>
</evidence>
<accession>A8NEZ6</accession>